<evidence type="ECO:0000256" key="1">
    <source>
        <dbReference type="SAM" id="MobiDB-lite"/>
    </source>
</evidence>
<organism evidence="2 3">
    <name type="scientific">Armillaria borealis</name>
    <dbReference type="NCBI Taxonomy" id="47425"/>
    <lineage>
        <taxon>Eukaryota</taxon>
        <taxon>Fungi</taxon>
        <taxon>Dikarya</taxon>
        <taxon>Basidiomycota</taxon>
        <taxon>Agaricomycotina</taxon>
        <taxon>Agaricomycetes</taxon>
        <taxon>Agaricomycetidae</taxon>
        <taxon>Agaricales</taxon>
        <taxon>Marasmiineae</taxon>
        <taxon>Physalacriaceae</taxon>
        <taxon>Armillaria</taxon>
    </lineage>
</organism>
<keyword evidence="3" id="KW-1185">Reference proteome</keyword>
<protein>
    <submittedName>
        <fullName evidence="2">Uncharacterized protein</fullName>
    </submittedName>
</protein>
<comment type="caution">
    <text evidence="2">The sequence shown here is derived from an EMBL/GenBank/DDBJ whole genome shotgun (WGS) entry which is preliminary data.</text>
</comment>
<name>A0AA39JL28_9AGAR</name>
<reference evidence="2" key="1">
    <citation type="submission" date="2023-06" db="EMBL/GenBank/DDBJ databases">
        <authorList>
            <consortium name="Lawrence Berkeley National Laboratory"/>
            <person name="Ahrendt S."/>
            <person name="Sahu N."/>
            <person name="Indic B."/>
            <person name="Wong-Bajracharya J."/>
            <person name="Merenyi Z."/>
            <person name="Ke H.-M."/>
            <person name="Monk M."/>
            <person name="Kocsube S."/>
            <person name="Drula E."/>
            <person name="Lipzen A."/>
            <person name="Balint B."/>
            <person name="Henrissat B."/>
            <person name="Andreopoulos B."/>
            <person name="Martin F.M."/>
            <person name="Harder C.B."/>
            <person name="Rigling D."/>
            <person name="Ford K.L."/>
            <person name="Foster G.D."/>
            <person name="Pangilinan J."/>
            <person name="Papanicolaou A."/>
            <person name="Barry K."/>
            <person name="LaButti K."/>
            <person name="Viragh M."/>
            <person name="Koriabine M."/>
            <person name="Yan M."/>
            <person name="Riley R."/>
            <person name="Champramary S."/>
            <person name="Plett K.L."/>
            <person name="Tsai I.J."/>
            <person name="Slot J."/>
            <person name="Sipos G."/>
            <person name="Plett J."/>
            <person name="Nagy L.G."/>
            <person name="Grigoriev I.V."/>
        </authorList>
    </citation>
    <scope>NUCLEOTIDE SEQUENCE</scope>
    <source>
        <strain evidence="2">FPL87.14</strain>
    </source>
</reference>
<proteinExistence type="predicted"/>
<gene>
    <name evidence="2" type="ORF">EV421DRAFT_1735900</name>
</gene>
<accession>A0AA39JL28</accession>
<evidence type="ECO:0000313" key="2">
    <source>
        <dbReference type="EMBL" id="KAK0443304.1"/>
    </source>
</evidence>
<sequence>MSYMKSSIQTDSSAWAFQETSSSEATVVVEEVASWQKCLTQGAPKVDRWPLAYEERLEDSTSRSLPLTYQIKRSAFAKRRRDKSFESGGRKLSANDKAQRRGGPWCHGGGGGSVFFKVRRDSVTYHYHPVTLNTAWFTGGLLVSQSSVQSYKRDSIALWSWCLRFMHSVSNICDRACSRLLGTYVMQSQKETHAYQVYLTSWDLVIDLYYTDSYGLAVSIILEPHEWVQVEYFCGGRRTIALRLESMRKWKVGRERSSLLAIRMIRKLLETARKHSVVPRLVTVASDMHYWMTIKKDVIAGGAASPSCQTKAIAQRSRVMNHGYFDSKCL</sequence>
<feature type="compositionally biased region" description="Basic and acidic residues" evidence="1">
    <location>
        <begin position="83"/>
        <end position="99"/>
    </location>
</feature>
<dbReference type="EMBL" id="JAUEPT010000023">
    <property type="protein sequence ID" value="KAK0443304.1"/>
    <property type="molecule type" value="Genomic_DNA"/>
</dbReference>
<dbReference type="Proteomes" id="UP001175226">
    <property type="component" value="Unassembled WGS sequence"/>
</dbReference>
<dbReference type="AlphaFoldDB" id="A0AA39JL28"/>
<evidence type="ECO:0000313" key="3">
    <source>
        <dbReference type="Proteomes" id="UP001175226"/>
    </source>
</evidence>
<feature type="region of interest" description="Disordered" evidence="1">
    <location>
        <begin position="80"/>
        <end position="105"/>
    </location>
</feature>